<feature type="binding site" evidence="1">
    <location>
        <position position="8"/>
    </location>
    <ligand>
        <name>a divalent metal cation</name>
        <dbReference type="ChEBI" id="CHEBI:60240"/>
        <label>1</label>
    </ligand>
</feature>
<evidence type="ECO:0000313" key="4">
    <source>
        <dbReference type="Proteomes" id="UP000178109"/>
    </source>
</evidence>
<protein>
    <recommendedName>
        <fullName evidence="5">Hydrolase TatD</fullName>
    </recommendedName>
</protein>
<comment type="caution">
    <text evidence="3">The sequence shown here is derived from an EMBL/GenBank/DDBJ whole genome shotgun (WGS) entry which is preliminary data.</text>
</comment>
<evidence type="ECO:0000256" key="2">
    <source>
        <dbReference type="SAM" id="MobiDB-lite"/>
    </source>
</evidence>
<evidence type="ECO:0008006" key="5">
    <source>
        <dbReference type="Google" id="ProtNLM"/>
    </source>
</evidence>
<feature type="binding site" evidence="1">
    <location>
        <position position="241"/>
    </location>
    <ligand>
        <name>a divalent metal cation</name>
        <dbReference type="ChEBI" id="CHEBI:60240"/>
        <label>1</label>
    </ligand>
</feature>
<reference evidence="3 4" key="1">
    <citation type="journal article" date="2016" name="Nat. Commun.">
        <title>Thousands of microbial genomes shed light on interconnected biogeochemical processes in an aquifer system.</title>
        <authorList>
            <person name="Anantharaman K."/>
            <person name="Brown C.T."/>
            <person name="Hug L.A."/>
            <person name="Sharon I."/>
            <person name="Castelle C.J."/>
            <person name="Probst A.J."/>
            <person name="Thomas B.C."/>
            <person name="Singh A."/>
            <person name="Wilkins M.J."/>
            <person name="Karaoz U."/>
            <person name="Brodie E.L."/>
            <person name="Williams K.H."/>
            <person name="Hubbard S.S."/>
            <person name="Banfield J.F."/>
        </authorList>
    </citation>
    <scope>NUCLEOTIDE SEQUENCE [LARGE SCALE GENOMIC DNA]</scope>
</reference>
<dbReference type="InterPro" id="IPR001130">
    <property type="entry name" value="TatD-like"/>
</dbReference>
<dbReference type="Pfam" id="PF01026">
    <property type="entry name" value="TatD_DNase"/>
    <property type="match status" value="1"/>
</dbReference>
<feature type="compositionally biased region" description="Polar residues" evidence="2">
    <location>
        <begin position="111"/>
        <end position="121"/>
    </location>
</feature>
<dbReference type="GO" id="GO:0016788">
    <property type="term" value="F:hydrolase activity, acting on ester bonds"/>
    <property type="evidence" value="ECO:0007669"/>
    <property type="project" value="InterPro"/>
</dbReference>
<evidence type="ECO:0000256" key="1">
    <source>
        <dbReference type="PIRSR" id="PIRSR005902-1"/>
    </source>
</evidence>
<feature type="binding site" evidence="1">
    <location>
        <position position="190"/>
    </location>
    <ligand>
        <name>a divalent metal cation</name>
        <dbReference type="ChEBI" id="CHEBI:60240"/>
        <label>2</label>
    </ligand>
</feature>
<dbReference type="PANTHER" id="PTHR46124">
    <property type="entry name" value="D-AMINOACYL-TRNA DEACYLASE"/>
    <property type="match status" value="1"/>
</dbReference>
<organism evidence="3 4">
    <name type="scientific">Candidatus Komeilibacteria bacterium RIFCSPLOWO2_02_FULL_48_11</name>
    <dbReference type="NCBI Taxonomy" id="1798553"/>
    <lineage>
        <taxon>Bacteria</taxon>
        <taxon>Candidatus Komeiliibacteriota</taxon>
    </lineage>
</organism>
<feature type="binding site" evidence="1">
    <location>
        <position position="6"/>
    </location>
    <ligand>
        <name>a divalent metal cation</name>
        <dbReference type="ChEBI" id="CHEBI:60240"/>
        <label>1</label>
    </ligand>
</feature>
<accession>A0A1G2BWM6</accession>
<name>A0A1G2BWM6_9BACT</name>
<dbReference type="STRING" id="1798553.A3H70_00870"/>
<dbReference type="EMBL" id="MHKO01000016">
    <property type="protein sequence ID" value="OGY92730.1"/>
    <property type="molecule type" value="Genomic_DNA"/>
</dbReference>
<dbReference type="PANTHER" id="PTHR46124:SF2">
    <property type="entry name" value="D-AMINOACYL-TRNA DEACYLASE"/>
    <property type="match status" value="1"/>
</dbReference>
<dbReference type="Gene3D" id="3.20.20.140">
    <property type="entry name" value="Metal-dependent hydrolases"/>
    <property type="match status" value="1"/>
</dbReference>
<dbReference type="GO" id="GO:0046872">
    <property type="term" value="F:metal ion binding"/>
    <property type="evidence" value="ECO:0007669"/>
    <property type="project" value="UniProtKB-KW"/>
</dbReference>
<feature type="binding site" evidence="1">
    <location>
        <position position="159"/>
    </location>
    <ligand>
        <name>a divalent metal cation</name>
        <dbReference type="ChEBI" id="CHEBI:60240"/>
        <label>2</label>
    </ligand>
</feature>
<dbReference type="PIRSF" id="PIRSF005902">
    <property type="entry name" value="DNase_TatD"/>
    <property type="match status" value="1"/>
</dbReference>
<keyword evidence="1" id="KW-0479">Metal-binding</keyword>
<feature type="region of interest" description="Disordered" evidence="2">
    <location>
        <begin position="106"/>
        <end position="129"/>
    </location>
</feature>
<evidence type="ECO:0000313" key="3">
    <source>
        <dbReference type="EMBL" id="OGY92730.1"/>
    </source>
</evidence>
<dbReference type="Proteomes" id="UP000178109">
    <property type="component" value="Unassembled WGS sequence"/>
</dbReference>
<dbReference type="InterPro" id="IPR032466">
    <property type="entry name" value="Metal_Hydrolase"/>
</dbReference>
<gene>
    <name evidence="3" type="ORF">A3H70_00870</name>
</gene>
<dbReference type="AlphaFoldDB" id="A0A1G2BWM6"/>
<feature type="binding site" evidence="1">
    <location>
        <position position="89"/>
    </location>
    <ligand>
        <name>a divalent metal cation</name>
        <dbReference type="ChEBI" id="CHEBI:60240"/>
        <label>1</label>
    </ligand>
</feature>
<sequence>MLIDTHCHLAFKAFDDSWLEVVKRARDKDIQMIVVGAAKATSEKSIAIAEQSGGVFASVGLHPTHTDEEFDFAWFKNAADNLKVVAIGETGIDHYHIDVTPRHSELVEESQGYSRDPSTPLRSARDDDKKRAVVLKKQEDLLRQHLTIARDKKLPVILHSRDGKTESTGECYNHIYQVLTDFGYFNGVLHCYGGDWLMAKKFLDLGLMLSFTGIVTFKNVSESLKEVVRNVPLDRFMIETDSPYLAPEPERGKENEPAFVEHIARGIAEIRGVSYDEVARVTTENARKFFNI</sequence>
<proteinExistence type="predicted"/>
<dbReference type="CDD" id="cd01310">
    <property type="entry name" value="TatD_DNAse"/>
    <property type="match status" value="1"/>
</dbReference>
<dbReference type="SUPFAM" id="SSF51556">
    <property type="entry name" value="Metallo-dependent hydrolases"/>
    <property type="match status" value="1"/>
</dbReference>